<proteinExistence type="predicted"/>
<protein>
    <submittedName>
        <fullName evidence="1">Uncharacterized protein</fullName>
    </submittedName>
</protein>
<evidence type="ECO:0000313" key="1">
    <source>
        <dbReference type="EMBL" id="KAG9463646.1"/>
    </source>
</evidence>
<organism evidence="1 2">
    <name type="scientific">Eleutherodactylus coqui</name>
    <name type="common">Puerto Rican coqui</name>
    <dbReference type="NCBI Taxonomy" id="57060"/>
    <lineage>
        <taxon>Eukaryota</taxon>
        <taxon>Metazoa</taxon>
        <taxon>Chordata</taxon>
        <taxon>Craniata</taxon>
        <taxon>Vertebrata</taxon>
        <taxon>Euteleostomi</taxon>
        <taxon>Amphibia</taxon>
        <taxon>Batrachia</taxon>
        <taxon>Anura</taxon>
        <taxon>Neobatrachia</taxon>
        <taxon>Hyloidea</taxon>
        <taxon>Eleutherodactylidae</taxon>
        <taxon>Eleutherodactylinae</taxon>
        <taxon>Eleutherodactylus</taxon>
        <taxon>Eleutherodactylus</taxon>
    </lineage>
</organism>
<dbReference type="AlphaFoldDB" id="A0A8J6ECA0"/>
<evidence type="ECO:0000313" key="2">
    <source>
        <dbReference type="Proteomes" id="UP000770717"/>
    </source>
</evidence>
<dbReference type="Proteomes" id="UP000770717">
    <property type="component" value="Unassembled WGS sequence"/>
</dbReference>
<gene>
    <name evidence="1" type="ORF">GDO78_021368</name>
</gene>
<accession>A0A8J6ECA0</accession>
<dbReference type="EMBL" id="WNTK01006299">
    <property type="protein sequence ID" value="KAG9463646.1"/>
    <property type="molecule type" value="Genomic_DNA"/>
</dbReference>
<comment type="caution">
    <text evidence="1">The sequence shown here is derived from an EMBL/GenBank/DDBJ whole genome shotgun (WGS) entry which is preliminary data.</text>
</comment>
<name>A0A8J6ECA0_ELECQ</name>
<sequence length="81" mass="8922">MCCLSLQGFQQDNARPHTQGCHRNVSTTLPDFCGLANRTFMRPSGTPTLTAYEFSRSKGSVTANVDRYAGGHHMEHILHAS</sequence>
<reference evidence="1" key="1">
    <citation type="thesis" date="2020" institute="ProQuest LLC" country="789 East Eisenhower Parkway, Ann Arbor, MI, USA">
        <title>Comparative Genomics and Chromosome Evolution.</title>
        <authorList>
            <person name="Mudd A.B."/>
        </authorList>
    </citation>
    <scope>NUCLEOTIDE SEQUENCE</scope>
    <source>
        <strain evidence="1">HN-11 Male</strain>
        <tissue evidence="1">Kidney and liver</tissue>
    </source>
</reference>
<keyword evidence="2" id="KW-1185">Reference proteome</keyword>